<sequence>MGDTIPAMVWAEADDTLLSTFRKGMGIGHGEWTVQHTLQATLPLVQGGLGIPRYSLLQTSAIVGCFASYLADVLKRLLEQGYGNNVEEIWQKVS</sequence>
<accession>A0A0G4IBC8</accession>
<dbReference type="AlphaFoldDB" id="A0A0G4IBC8"/>
<protein>
    <submittedName>
        <fullName evidence="1">Uncharacterized protein</fullName>
    </submittedName>
</protein>
<name>A0A0G4IBC8_9ALVE</name>
<gene>
    <name evidence="1" type="ORF">Cvel_12709</name>
</gene>
<dbReference type="EMBL" id="CDMZ01005780">
    <property type="protein sequence ID" value="CEM54354.1"/>
    <property type="molecule type" value="Genomic_DNA"/>
</dbReference>
<evidence type="ECO:0000313" key="1">
    <source>
        <dbReference type="EMBL" id="CEM54354.1"/>
    </source>
</evidence>
<organism evidence="1">
    <name type="scientific">Chromera velia CCMP2878</name>
    <dbReference type="NCBI Taxonomy" id="1169474"/>
    <lineage>
        <taxon>Eukaryota</taxon>
        <taxon>Sar</taxon>
        <taxon>Alveolata</taxon>
        <taxon>Colpodellida</taxon>
        <taxon>Chromeraceae</taxon>
        <taxon>Chromera</taxon>
    </lineage>
</organism>
<reference evidence="1" key="1">
    <citation type="submission" date="2014-11" db="EMBL/GenBank/DDBJ databases">
        <authorList>
            <person name="Otto D Thomas"/>
            <person name="Naeem Raeece"/>
        </authorList>
    </citation>
    <scope>NUCLEOTIDE SEQUENCE</scope>
</reference>
<dbReference type="VEuPathDB" id="CryptoDB:Cvel_12709"/>
<proteinExistence type="predicted"/>